<sequence length="69" mass="7506">MSGFSIALSRRRRCEASGKEYTRFFNRGVPDANGLLNCPACGKGVTLRVKDGAGQAVMIPRHLERIVGL</sequence>
<accession>A0A6H1ZIL1</accession>
<dbReference type="EMBL" id="MT144039">
    <property type="protein sequence ID" value="QJA47299.1"/>
    <property type="molecule type" value="Genomic_DNA"/>
</dbReference>
<dbReference type="AlphaFoldDB" id="A0A6H1ZIL1"/>
<name>A0A6H1ZIL1_9ZZZZ</name>
<proteinExistence type="predicted"/>
<evidence type="ECO:0000313" key="3">
    <source>
        <dbReference type="EMBL" id="QJH96617.1"/>
    </source>
</evidence>
<dbReference type="EMBL" id="MT141351">
    <property type="protein sequence ID" value="QJA59015.1"/>
    <property type="molecule type" value="Genomic_DNA"/>
</dbReference>
<organism evidence="1">
    <name type="scientific">viral metagenome</name>
    <dbReference type="NCBI Taxonomy" id="1070528"/>
    <lineage>
        <taxon>unclassified sequences</taxon>
        <taxon>metagenomes</taxon>
        <taxon>organismal metagenomes</taxon>
    </lineage>
</organism>
<dbReference type="EMBL" id="MT144657">
    <property type="protein sequence ID" value="QJH96617.1"/>
    <property type="molecule type" value="Genomic_DNA"/>
</dbReference>
<evidence type="ECO:0000313" key="1">
    <source>
        <dbReference type="EMBL" id="QJA47299.1"/>
    </source>
</evidence>
<gene>
    <name evidence="2" type="ORF">MM415B01374_0005</name>
    <name evidence="1" type="ORF">TM448A00646_0005</name>
    <name evidence="3" type="ORF">TM448B00781_0005</name>
</gene>
<evidence type="ECO:0000313" key="2">
    <source>
        <dbReference type="EMBL" id="QJA59015.1"/>
    </source>
</evidence>
<protein>
    <submittedName>
        <fullName evidence="1">Uncharacterized protein</fullName>
    </submittedName>
</protein>
<reference evidence="1" key="1">
    <citation type="submission" date="2020-03" db="EMBL/GenBank/DDBJ databases">
        <title>The deep terrestrial virosphere.</title>
        <authorList>
            <person name="Holmfeldt K."/>
            <person name="Nilsson E."/>
            <person name="Simone D."/>
            <person name="Lopez-Fernandez M."/>
            <person name="Wu X."/>
            <person name="de Brujin I."/>
            <person name="Lundin D."/>
            <person name="Andersson A."/>
            <person name="Bertilsson S."/>
            <person name="Dopson M."/>
        </authorList>
    </citation>
    <scope>NUCLEOTIDE SEQUENCE</scope>
    <source>
        <strain evidence="2">MM415B01374</strain>
        <strain evidence="1">TM448A00646</strain>
        <strain evidence="3">TM448B00781</strain>
    </source>
</reference>